<evidence type="ECO:0000313" key="3">
    <source>
        <dbReference type="Proteomes" id="UP000521017"/>
    </source>
</evidence>
<sequence length="352" mass="41916">MKNFDSRTYSINDFLEWNDKKQLQLSPKFQRKSVWTDDAKSYLMDTIIRGKPIPKFFIRQTLNVETRQSVREVVDGQQRLRTIISFLNDGFFINKKHNEKYGGYYFSQLNNIDPEIQSQILNYDLAVDLLVNLPDKEILDIFSRLNSYAVVLNEQEKIHANHFSEFKMIVDKIAHKFNEFWTENKLLTNQKILRMEDTTLVADLVIAIIEGIQSKKQIKSFYSKYEKNFDYDVNKIEEEFDNTISLIKKIFSEGLKNTEFKRIHLFYTLFTSFYHTLFKLKDFQVVSPEMKEGKYERIKLKLIDLNKIFELKTITQLPPEEIQFLNDSRRATTDTTVRIRRTEFIVNLINSI</sequence>
<dbReference type="Pfam" id="PF03235">
    <property type="entry name" value="GmrSD_N"/>
    <property type="match status" value="1"/>
</dbReference>
<accession>A0A7X0J525</accession>
<feature type="domain" description="GmrSD restriction endonucleases N-terminal" evidence="1">
    <location>
        <begin position="21"/>
        <end position="163"/>
    </location>
</feature>
<organism evidence="2 3">
    <name type="scientific">Pedobacter cryoconitis</name>
    <dbReference type="NCBI Taxonomy" id="188932"/>
    <lineage>
        <taxon>Bacteria</taxon>
        <taxon>Pseudomonadati</taxon>
        <taxon>Bacteroidota</taxon>
        <taxon>Sphingobacteriia</taxon>
        <taxon>Sphingobacteriales</taxon>
        <taxon>Sphingobacteriaceae</taxon>
        <taxon>Pedobacter</taxon>
    </lineage>
</organism>
<name>A0A7X0J525_9SPHI</name>
<dbReference type="PANTHER" id="PTHR39639:SF1">
    <property type="entry name" value="DUF262 DOMAIN-CONTAINING PROTEIN"/>
    <property type="match status" value="1"/>
</dbReference>
<protein>
    <recommendedName>
        <fullName evidence="1">GmrSD restriction endonucleases N-terminal domain-containing protein</fullName>
    </recommendedName>
</protein>
<reference evidence="2 3" key="1">
    <citation type="submission" date="2020-08" db="EMBL/GenBank/DDBJ databases">
        <title>Genomic Encyclopedia of Type Strains, Phase IV (KMG-V): Genome sequencing to study the core and pangenomes of soil and plant-associated prokaryotes.</title>
        <authorList>
            <person name="Whitman W."/>
        </authorList>
    </citation>
    <scope>NUCLEOTIDE SEQUENCE [LARGE SCALE GENOMIC DNA]</scope>
    <source>
        <strain evidence="2 3">M2T3</strain>
    </source>
</reference>
<dbReference type="AlphaFoldDB" id="A0A7X0J525"/>
<proteinExistence type="predicted"/>
<dbReference type="PANTHER" id="PTHR39639">
    <property type="entry name" value="CHROMOSOME 16, WHOLE GENOME SHOTGUN SEQUENCE"/>
    <property type="match status" value="1"/>
</dbReference>
<dbReference type="InterPro" id="IPR004919">
    <property type="entry name" value="GmrSD_N"/>
</dbReference>
<dbReference type="EMBL" id="JACHCC010000008">
    <property type="protein sequence ID" value="MBB6501220.1"/>
    <property type="molecule type" value="Genomic_DNA"/>
</dbReference>
<dbReference type="RefSeq" id="WP_184626736.1">
    <property type="nucleotide sequence ID" value="NZ_JACHCC010000008.1"/>
</dbReference>
<evidence type="ECO:0000313" key="2">
    <source>
        <dbReference type="EMBL" id="MBB6501220.1"/>
    </source>
</evidence>
<gene>
    <name evidence="2" type="ORF">HDF25_003383</name>
</gene>
<evidence type="ECO:0000259" key="1">
    <source>
        <dbReference type="Pfam" id="PF03235"/>
    </source>
</evidence>
<comment type="caution">
    <text evidence="2">The sequence shown here is derived from an EMBL/GenBank/DDBJ whole genome shotgun (WGS) entry which is preliminary data.</text>
</comment>
<dbReference type="Proteomes" id="UP000521017">
    <property type="component" value="Unassembled WGS sequence"/>
</dbReference>